<dbReference type="SMART" id="SM00028">
    <property type="entry name" value="TPR"/>
    <property type="match status" value="3"/>
</dbReference>
<name>A0A2T9XXZ1_9FUNG</name>
<dbReference type="SUPFAM" id="SSF48452">
    <property type="entry name" value="TPR-like"/>
    <property type="match status" value="1"/>
</dbReference>
<comment type="caution">
    <text evidence="3">The sequence shown here is derived from an EMBL/GenBank/DDBJ whole genome shotgun (WGS) entry which is preliminary data.</text>
</comment>
<evidence type="ECO:0000256" key="2">
    <source>
        <dbReference type="SAM" id="MobiDB-lite"/>
    </source>
</evidence>
<evidence type="ECO:0000313" key="3">
    <source>
        <dbReference type="EMBL" id="PVU84962.1"/>
    </source>
</evidence>
<proteinExistence type="predicted"/>
<feature type="region of interest" description="Disordered" evidence="2">
    <location>
        <begin position="249"/>
        <end position="283"/>
    </location>
</feature>
<feature type="region of interest" description="Disordered" evidence="2">
    <location>
        <begin position="528"/>
        <end position="550"/>
    </location>
</feature>
<keyword evidence="4" id="KW-1185">Reference proteome</keyword>
<dbReference type="PROSITE" id="PS50005">
    <property type="entry name" value="TPR"/>
    <property type="match status" value="1"/>
</dbReference>
<dbReference type="EMBL" id="MBFT01001187">
    <property type="protein sequence ID" value="PVU84962.1"/>
    <property type="molecule type" value="Genomic_DNA"/>
</dbReference>
<gene>
    <name evidence="3" type="ORF">BB559_007278</name>
</gene>
<dbReference type="STRING" id="61424.A0A2T9XXZ1"/>
<evidence type="ECO:0000256" key="1">
    <source>
        <dbReference type="PROSITE-ProRule" id="PRU00339"/>
    </source>
</evidence>
<dbReference type="AlphaFoldDB" id="A0A2T9XXZ1"/>
<accession>A0A2T9XXZ1</accession>
<feature type="repeat" description="TPR" evidence="1">
    <location>
        <begin position="36"/>
        <end position="69"/>
    </location>
</feature>
<dbReference type="Proteomes" id="UP000245699">
    <property type="component" value="Unassembled WGS sequence"/>
</dbReference>
<organism evidence="3 4">
    <name type="scientific">Furculomyces boomerangus</name>
    <dbReference type="NCBI Taxonomy" id="61424"/>
    <lineage>
        <taxon>Eukaryota</taxon>
        <taxon>Fungi</taxon>
        <taxon>Fungi incertae sedis</taxon>
        <taxon>Zoopagomycota</taxon>
        <taxon>Kickxellomycotina</taxon>
        <taxon>Harpellomycetes</taxon>
        <taxon>Harpellales</taxon>
        <taxon>Harpellaceae</taxon>
        <taxon>Furculomyces</taxon>
    </lineage>
</organism>
<feature type="region of interest" description="Disordered" evidence="2">
    <location>
        <begin position="621"/>
        <end position="655"/>
    </location>
</feature>
<dbReference type="InterPro" id="IPR011990">
    <property type="entry name" value="TPR-like_helical_dom_sf"/>
</dbReference>
<sequence>MYTKEDVDLWVMAVETFQNKNYEVSLNLFKKINPSSKIMLNIGIINMEMGEYQTAASVLTEVLKLDKYFAVAYYLLAISNTFMGNFEKAVQSYSSSISCLRENTYIDYTQTGLNYRLRLCELLYNRALCHRYLENEISAKKDLQDAYKSKTKPVHDYIENALESFRKDLPIFAFPKNLVYIPTENILNTAKYLEKVFLHKIKENNNVLESRLIQSPLVNVKTELKRKITTKLNSLKKGAEMIRSTSLSIKGSERRNKQKNLDNTFKDSVMNKNRSGKLDSGDVKSKIRSEKVKSYNLVEINDMEYIDKVCFIPINEESPRKNNNIFLEEHGTNSHKKSVSEDRIDMLVNNMLETVVVRENLNSESKENSEFFCAPDKRKDSLPINNRIRSRMSLHSIQMILELCDIKESKDSMVIENFDLDGNETLVGKKYRTTMKESKSDSSENETWLEKSKVSVDLIKSDSFDMSENDRIVPFKKSYSNDSGWSEKITNKSFFPSVEDGGYNNTDAIMENVSKSSGRSGDYEHFLSNIQRKSSKQEKSNKESEKKDFEETFENNIGKNNVNEKTEAESILEDICDFNGLKYKSKNEIKMDLESEDTMNGKNGINFVEHMKNKIKEDLIKHSNKSKSGTKKVDYGNQKLQNSGGKDEFDSSTSDKTCDGGLKWLEIVLWYKNREFRIRSRIISYDDFEDKLIRKILEVENNLFCPNTDNEKLVEFSKIYNYATLKSKLKIEFVGKNERMESISNDRDLKLAKKQSFRRELDKKTDSLLLYLEPFVSGKEKNKNLVENERKNSSGKKTNELIEVWCSVLEE</sequence>
<evidence type="ECO:0000313" key="4">
    <source>
        <dbReference type="Proteomes" id="UP000245699"/>
    </source>
</evidence>
<protein>
    <submittedName>
        <fullName evidence="3">Uncharacterized protein</fullName>
    </submittedName>
</protein>
<dbReference type="OrthoDB" id="9450131at2759"/>
<dbReference type="InterPro" id="IPR019734">
    <property type="entry name" value="TPR_rpt"/>
</dbReference>
<dbReference type="Gene3D" id="1.25.40.10">
    <property type="entry name" value="Tetratricopeptide repeat domain"/>
    <property type="match status" value="1"/>
</dbReference>
<keyword evidence="1" id="KW-0802">TPR repeat</keyword>
<dbReference type="InterPro" id="IPR051864">
    <property type="entry name" value="NCF2_NOXA1"/>
</dbReference>
<feature type="compositionally biased region" description="Basic and acidic residues" evidence="2">
    <location>
        <begin position="535"/>
        <end position="550"/>
    </location>
</feature>
<dbReference type="PANTHER" id="PTHR15175">
    <property type="entry name" value="NEUTROPHIL CYTOSOLIC FACTOR 2, NEUTROPHIL NADPH OXIDASE FACTOR 2"/>
    <property type="match status" value="1"/>
</dbReference>
<reference evidence="3 4" key="1">
    <citation type="journal article" date="2018" name="MBio">
        <title>Comparative Genomics Reveals the Core Gene Toolbox for the Fungus-Insect Symbiosis.</title>
        <authorList>
            <person name="Wang Y."/>
            <person name="Stata M."/>
            <person name="Wang W."/>
            <person name="Stajich J.E."/>
            <person name="White M.M."/>
            <person name="Moncalvo J.M."/>
        </authorList>
    </citation>
    <scope>NUCLEOTIDE SEQUENCE [LARGE SCALE GENOMIC DNA]</scope>
    <source>
        <strain evidence="3 4">AUS-77-4</strain>
    </source>
</reference>
<dbReference type="PANTHER" id="PTHR15175:SF0">
    <property type="entry name" value="SH3 DOMAIN-CONTAINING PROTEIN C23A1.17"/>
    <property type="match status" value="1"/>
</dbReference>